<name>A0A926HMN1_9FIRM</name>
<evidence type="ECO:0000313" key="3">
    <source>
        <dbReference type="Proteomes" id="UP000654279"/>
    </source>
</evidence>
<evidence type="ECO:0000259" key="1">
    <source>
        <dbReference type="Pfam" id="PF07561"/>
    </source>
</evidence>
<organism evidence="2 3">
    <name type="scientific">Luoshenia tenuis</name>
    <dbReference type="NCBI Taxonomy" id="2763654"/>
    <lineage>
        <taxon>Bacteria</taxon>
        <taxon>Bacillati</taxon>
        <taxon>Bacillota</taxon>
        <taxon>Clostridia</taxon>
        <taxon>Christensenellales</taxon>
        <taxon>Christensenellaceae</taxon>
        <taxon>Luoshenia</taxon>
    </lineage>
</organism>
<reference evidence="2" key="1">
    <citation type="submission" date="2020-08" db="EMBL/GenBank/DDBJ databases">
        <title>Genome public.</title>
        <authorList>
            <person name="Liu C."/>
            <person name="Sun Q."/>
        </authorList>
    </citation>
    <scope>NUCLEOTIDE SEQUENCE</scope>
    <source>
        <strain evidence="2">NSJ-44</strain>
    </source>
</reference>
<dbReference type="AlphaFoldDB" id="A0A926HMN1"/>
<dbReference type="RefSeq" id="WP_171025936.1">
    <property type="nucleotide sequence ID" value="NZ_JACRSO010000001.1"/>
</dbReference>
<dbReference type="Pfam" id="PF07561">
    <property type="entry name" value="DUF1540"/>
    <property type="match status" value="1"/>
</dbReference>
<feature type="domain" description="DUF1540" evidence="1">
    <location>
        <begin position="10"/>
        <end position="53"/>
    </location>
</feature>
<dbReference type="EMBL" id="JACRSO010000001">
    <property type="protein sequence ID" value="MBC8528291.1"/>
    <property type="molecule type" value="Genomic_DNA"/>
</dbReference>
<sequence>MSDCMGRQAIHCDVTKCAFNEDSCRCGLDAIDVCNCRDDGTGRKEDQSMCASFQQR</sequence>
<evidence type="ECO:0000313" key="2">
    <source>
        <dbReference type="EMBL" id="MBC8528291.1"/>
    </source>
</evidence>
<gene>
    <name evidence="2" type="ORF">H8699_02405</name>
</gene>
<dbReference type="InterPro" id="IPR011437">
    <property type="entry name" value="DUF1540"/>
</dbReference>
<accession>A0A926HMN1</accession>
<protein>
    <submittedName>
        <fullName evidence="2">DUF1540 domain-containing protein</fullName>
    </submittedName>
</protein>
<dbReference type="Proteomes" id="UP000654279">
    <property type="component" value="Unassembled WGS sequence"/>
</dbReference>
<comment type="caution">
    <text evidence="2">The sequence shown here is derived from an EMBL/GenBank/DDBJ whole genome shotgun (WGS) entry which is preliminary data.</text>
</comment>
<proteinExistence type="predicted"/>
<keyword evidence="3" id="KW-1185">Reference proteome</keyword>